<gene>
    <name evidence="2" type="ORF">H7348_08820</name>
    <name evidence="3" type="ORF">IAU68_03570</name>
</gene>
<evidence type="ECO:0000313" key="5">
    <source>
        <dbReference type="Proteomes" id="UP000642876"/>
    </source>
</evidence>
<dbReference type="RefSeq" id="WP_171194442.1">
    <property type="nucleotide sequence ID" value="NZ_CP061032.1"/>
</dbReference>
<dbReference type="EMBL" id="JACMYE010000007">
    <property type="protein sequence ID" value="MBC3179401.1"/>
    <property type="molecule type" value="Genomic_DNA"/>
</dbReference>
<dbReference type="EMBL" id="CP061032">
    <property type="protein sequence ID" value="QNP90855.1"/>
    <property type="molecule type" value="Genomic_DNA"/>
</dbReference>
<organism evidence="3 4">
    <name type="scientific">Corynebacterium lujinxingii</name>
    <dbReference type="NCBI Taxonomy" id="2763010"/>
    <lineage>
        <taxon>Bacteria</taxon>
        <taxon>Bacillati</taxon>
        <taxon>Actinomycetota</taxon>
        <taxon>Actinomycetes</taxon>
        <taxon>Mycobacteriales</taxon>
        <taxon>Corynebacteriaceae</taxon>
        <taxon>Corynebacterium</taxon>
    </lineage>
</organism>
<keyword evidence="5" id="KW-1185">Reference proteome</keyword>
<protein>
    <submittedName>
        <fullName evidence="3">Uncharacterized protein</fullName>
    </submittedName>
</protein>
<evidence type="ECO:0000256" key="1">
    <source>
        <dbReference type="SAM" id="MobiDB-lite"/>
    </source>
</evidence>
<dbReference type="KEGG" id="cluj:IAU68_03570"/>
<evidence type="ECO:0000313" key="4">
    <source>
        <dbReference type="Proteomes" id="UP000516235"/>
    </source>
</evidence>
<sequence length="148" mass="16353">MKHSEWLTTTTGDSVRNVAITIGVAPRTLATQLEKEHLSPENVIKIAEAYEAHPVGALVATEYLDTKWAEGIDPEMAVRELTDEQLANEILRRLRDVRGDHDAFHTPVADLDARRSNTPNSDVDPLPYAANQRPLEPEEGDDDYGPGA</sequence>
<dbReference type="Proteomes" id="UP000516235">
    <property type="component" value="Chromosome"/>
</dbReference>
<proteinExistence type="predicted"/>
<name>A0A7H0K0N9_9CORY</name>
<evidence type="ECO:0000313" key="3">
    <source>
        <dbReference type="EMBL" id="QNP90855.1"/>
    </source>
</evidence>
<dbReference type="Proteomes" id="UP000642876">
    <property type="component" value="Unassembled WGS sequence"/>
</dbReference>
<dbReference type="AlphaFoldDB" id="A0A7H0K0N9"/>
<accession>A0A7H0K0N9</accession>
<feature type="compositionally biased region" description="Acidic residues" evidence="1">
    <location>
        <begin position="137"/>
        <end position="148"/>
    </location>
</feature>
<evidence type="ECO:0000313" key="2">
    <source>
        <dbReference type="EMBL" id="MBC3179401.1"/>
    </source>
</evidence>
<reference evidence="4 5" key="1">
    <citation type="submission" date="2020-08" db="EMBL/GenBank/DDBJ databases">
        <title>novel species in genus Corynebacterium.</title>
        <authorList>
            <person name="Zhang G."/>
        </authorList>
    </citation>
    <scope>NUCLEOTIDE SEQUENCE [LARGE SCALE GENOMIC DNA]</scope>
    <source>
        <strain evidence="3">Zg-917</strain>
        <strain evidence="4 5">zg-917</strain>
    </source>
</reference>
<feature type="region of interest" description="Disordered" evidence="1">
    <location>
        <begin position="102"/>
        <end position="148"/>
    </location>
</feature>